<proteinExistence type="predicted"/>
<keyword evidence="5 8" id="KW-0472">Membrane</keyword>
<feature type="transmembrane region" description="Helical" evidence="8">
    <location>
        <begin position="168"/>
        <end position="187"/>
    </location>
</feature>
<evidence type="ECO:0000256" key="3">
    <source>
        <dbReference type="ARBA" id="ARBA00022989"/>
    </source>
</evidence>
<feature type="transmembrane region" description="Helical" evidence="8">
    <location>
        <begin position="90"/>
        <end position="108"/>
    </location>
</feature>
<feature type="transmembrane region" description="Helical" evidence="8">
    <location>
        <begin position="254"/>
        <end position="273"/>
    </location>
</feature>
<dbReference type="PRINTS" id="PR00237">
    <property type="entry name" value="GPCRRHODOPSN"/>
</dbReference>
<evidence type="ECO:0000256" key="7">
    <source>
        <dbReference type="ARBA" id="ARBA00023224"/>
    </source>
</evidence>
<dbReference type="Pfam" id="PF00001">
    <property type="entry name" value="7tm_1"/>
    <property type="match status" value="1"/>
</dbReference>
<dbReference type="AlphaFoldDB" id="A0A7M6DRV3"/>
<feature type="transmembrane region" description="Helical" evidence="8">
    <location>
        <begin position="129"/>
        <end position="148"/>
    </location>
</feature>
<organism evidence="10 11">
    <name type="scientific">Clytia hemisphaerica</name>
    <dbReference type="NCBI Taxonomy" id="252671"/>
    <lineage>
        <taxon>Eukaryota</taxon>
        <taxon>Metazoa</taxon>
        <taxon>Cnidaria</taxon>
        <taxon>Hydrozoa</taxon>
        <taxon>Hydroidolina</taxon>
        <taxon>Leptothecata</taxon>
        <taxon>Obeliida</taxon>
        <taxon>Clytiidae</taxon>
        <taxon>Clytia</taxon>
    </lineage>
</organism>
<evidence type="ECO:0000259" key="9">
    <source>
        <dbReference type="PROSITE" id="PS50262"/>
    </source>
</evidence>
<reference evidence="10" key="1">
    <citation type="submission" date="2021-01" db="UniProtKB">
        <authorList>
            <consortium name="EnsemblMetazoa"/>
        </authorList>
    </citation>
    <scope>IDENTIFICATION</scope>
</reference>
<name>A0A7M6DRV3_9CNID</name>
<keyword evidence="11" id="KW-1185">Reference proteome</keyword>
<dbReference type="EnsemblMetazoa" id="CLYHEMT025336.1">
    <property type="protein sequence ID" value="CLYHEMP025336.1"/>
    <property type="gene ID" value="CLYHEMG025336"/>
</dbReference>
<evidence type="ECO:0000256" key="2">
    <source>
        <dbReference type="ARBA" id="ARBA00022692"/>
    </source>
</evidence>
<evidence type="ECO:0000256" key="6">
    <source>
        <dbReference type="ARBA" id="ARBA00023170"/>
    </source>
</evidence>
<keyword evidence="7" id="KW-0807">Transducer</keyword>
<keyword evidence="4" id="KW-0297">G-protein coupled receptor</keyword>
<evidence type="ECO:0000313" key="10">
    <source>
        <dbReference type="EnsemblMetazoa" id="CLYHEMP025336.1"/>
    </source>
</evidence>
<dbReference type="InterPro" id="IPR000276">
    <property type="entry name" value="GPCR_Rhodpsn"/>
</dbReference>
<dbReference type="GeneID" id="136808460"/>
<evidence type="ECO:0000313" key="11">
    <source>
        <dbReference type="Proteomes" id="UP000594262"/>
    </source>
</evidence>
<evidence type="ECO:0000256" key="8">
    <source>
        <dbReference type="SAM" id="Phobius"/>
    </source>
</evidence>
<evidence type="ECO:0000256" key="5">
    <source>
        <dbReference type="ARBA" id="ARBA00023136"/>
    </source>
</evidence>
<dbReference type="GO" id="GO:0016020">
    <property type="term" value="C:membrane"/>
    <property type="evidence" value="ECO:0007669"/>
    <property type="project" value="UniProtKB-SubCell"/>
</dbReference>
<dbReference type="Gene3D" id="1.20.1070.10">
    <property type="entry name" value="Rhodopsin 7-helix transmembrane proteins"/>
    <property type="match status" value="1"/>
</dbReference>
<accession>A0A7M6DRV3</accession>
<feature type="domain" description="G-protein coupled receptors family 1 profile" evidence="9">
    <location>
        <begin position="28"/>
        <end position="271"/>
    </location>
</feature>
<dbReference type="OrthoDB" id="5977150at2759"/>
<feature type="transmembrane region" description="Helical" evidence="8">
    <location>
        <begin position="17"/>
        <end position="38"/>
    </location>
</feature>
<feature type="transmembrane region" description="Helical" evidence="8">
    <location>
        <begin position="219"/>
        <end position="242"/>
    </location>
</feature>
<keyword evidence="6" id="KW-0675">Receptor</keyword>
<evidence type="ECO:0000256" key="4">
    <source>
        <dbReference type="ARBA" id="ARBA00023040"/>
    </source>
</evidence>
<dbReference type="SUPFAM" id="SSF81321">
    <property type="entry name" value="Family A G protein-coupled receptor-like"/>
    <property type="match status" value="1"/>
</dbReference>
<protein>
    <recommendedName>
        <fullName evidence="9">G-protein coupled receptors family 1 profile domain-containing protein</fullName>
    </recommendedName>
</protein>
<feature type="transmembrane region" description="Helical" evidence="8">
    <location>
        <begin position="50"/>
        <end position="70"/>
    </location>
</feature>
<dbReference type="InterPro" id="IPR050125">
    <property type="entry name" value="GPCR_opsins"/>
</dbReference>
<comment type="subcellular location">
    <subcellularLocation>
        <location evidence="1">Membrane</location>
        <topology evidence="1">Multi-pass membrane protein</topology>
    </subcellularLocation>
</comment>
<keyword evidence="3 8" id="KW-1133">Transmembrane helix</keyword>
<dbReference type="PANTHER" id="PTHR24240">
    <property type="entry name" value="OPSIN"/>
    <property type="match status" value="1"/>
</dbReference>
<dbReference type="RefSeq" id="XP_066921095.1">
    <property type="nucleotide sequence ID" value="XM_067064994.1"/>
</dbReference>
<keyword evidence="2 8" id="KW-0812">Transmembrane</keyword>
<evidence type="ECO:0000256" key="1">
    <source>
        <dbReference type="ARBA" id="ARBA00004141"/>
    </source>
</evidence>
<dbReference type="GO" id="GO:0004930">
    <property type="term" value="F:G protein-coupled receptor activity"/>
    <property type="evidence" value="ECO:0007669"/>
    <property type="project" value="UniProtKB-KW"/>
</dbReference>
<dbReference type="InterPro" id="IPR017452">
    <property type="entry name" value="GPCR_Rhodpsn_7TM"/>
</dbReference>
<sequence>MSNCSFNVYFKYTACPLLVVTSFASLIQNLLFCGIVWFDKALHRRSMILIVNLSVSGIIYSLTVPFFEFVHVYFYPVWPFGKLGTNLQNTAWIFSLILTFMTVTCITTERYLVTVRTGFYRAYVTSSSLGWIVFIIWIYSLAWTIIISLNFSPAFEYRYVWNVPRTPYYIFLGIHLILPLAIIAVLYQRILNYTRKSRRDVSLIGNQTISTEVRLTKTVGLVIGCLYGIWIPVVLIEAVYSFDFCDCVIKQIDTVGVILTAIDGFLVPILYFLSHS</sequence>
<dbReference type="CDD" id="cd00637">
    <property type="entry name" value="7tm_classA_rhodopsin-like"/>
    <property type="match status" value="1"/>
</dbReference>
<dbReference type="Proteomes" id="UP000594262">
    <property type="component" value="Unplaced"/>
</dbReference>
<dbReference type="PROSITE" id="PS50262">
    <property type="entry name" value="G_PROTEIN_RECEP_F1_2"/>
    <property type="match status" value="1"/>
</dbReference>